<dbReference type="SUPFAM" id="SSF49503">
    <property type="entry name" value="Cupredoxins"/>
    <property type="match status" value="1"/>
</dbReference>
<keyword evidence="6" id="KW-0732">Signal</keyword>
<dbReference type="InterPro" id="IPR028096">
    <property type="entry name" value="EfeO_Cupredoxin"/>
</dbReference>
<organism evidence="8 9">
    <name type="scientific">Cohnella xylanilytica</name>
    <dbReference type="NCBI Taxonomy" id="557555"/>
    <lineage>
        <taxon>Bacteria</taxon>
        <taxon>Bacillati</taxon>
        <taxon>Bacillota</taxon>
        <taxon>Bacilli</taxon>
        <taxon>Bacillales</taxon>
        <taxon>Paenibacillaceae</taxon>
        <taxon>Cohnella</taxon>
    </lineage>
</organism>
<dbReference type="AlphaFoldDB" id="A0A841TSY1"/>
<dbReference type="Pfam" id="PF13473">
    <property type="entry name" value="Cupredoxin_1"/>
    <property type="match status" value="1"/>
</dbReference>
<keyword evidence="3" id="KW-0249">Electron transport</keyword>
<evidence type="ECO:0000313" key="9">
    <source>
        <dbReference type="Proteomes" id="UP000553776"/>
    </source>
</evidence>
<feature type="compositionally biased region" description="Low complexity" evidence="5">
    <location>
        <begin position="31"/>
        <end position="45"/>
    </location>
</feature>
<dbReference type="Proteomes" id="UP000553776">
    <property type="component" value="Unassembled WGS sequence"/>
</dbReference>
<sequence>MKKRSIMTCILLLAAGLLSACGGGDDDKENASAPASASSSAPAAAGGEAKEIKVDAKNFEFDQKEIKVAKGDKVTIALNNSQGNHALKIDGYDVEAKGGKSVTFTADKAGEFKFYCSVMCGAGHADMTGKLIVE</sequence>
<evidence type="ECO:0000256" key="4">
    <source>
        <dbReference type="ARBA" id="ARBA00023008"/>
    </source>
</evidence>
<dbReference type="GO" id="GO:0005507">
    <property type="term" value="F:copper ion binding"/>
    <property type="evidence" value="ECO:0007669"/>
    <property type="project" value="TreeGrafter"/>
</dbReference>
<keyword evidence="2" id="KW-0479">Metal-binding</keyword>
<reference evidence="8 9" key="1">
    <citation type="submission" date="2020-08" db="EMBL/GenBank/DDBJ databases">
        <title>Cohnella phylogeny.</title>
        <authorList>
            <person name="Dunlap C."/>
        </authorList>
    </citation>
    <scope>NUCLEOTIDE SEQUENCE [LARGE SCALE GENOMIC DNA]</scope>
    <source>
        <strain evidence="8 9">DSM 25239</strain>
    </source>
</reference>
<evidence type="ECO:0000256" key="1">
    <source>
        <dbReference type="ARBA" id="ARBA00022448"/>
    </source>
</evidence>
<keyword evidence="4" id="KW-0186">Copper</keyword>
<evidence type="ECO:0000256" key="6">
    <source>
        <dbReference type="SAM" id="SignalP"/>
    </source>
</evidence>
<feature type="chain" id="PRO_5032684643" evidence="6">
    <location>
        <begin position="21"/>
        <end position="134"/>
    </location>
</feature>
<evidence type="ECO:0000259" key="7">
    <source>
        <dbReference type="Pfam" id="PF13473"/>
    </source>
</evidence>
<proteinExistence type="predicted"/>
<feature type="region of interest" description="Disordered" evidence="5">
    <location>
        <begin position="25"/>
        <end position="48"/>
    </location>
</feature>
<evidence type="ECO:0000313" key="8">
    <source>
        <dbReference type="EMBL" id="MBB6691557.1"/>
    </source>
</evidence>
<gene>
    <name evidence="8" type="ORF">H7B90_09115</name>
</gene>
<dbReference type="Gene3D" id="2.60.40.420">
    <property type="entry name" value="Cupredoxins - blue copper proteins"/>
    <property type="match status" value="1"/>
</dbReference>
<protein>
    <submittedName>
        <fullName evidence="8">Cupredoxin domain-containing protein</fullName>
    </submittedName>
</protein>
<dbReference type="EMBL" id="JACJVR010000031">
    <property type="protein sequence ID" value="MBB6691557.1"/>
    <property type="molecule type" value="Genomic_DNA"/>
</dbReference>
<dbReference type="RefSeq" id="WP_185135547.1">
    <property type="nucleotide sequence ID" value="NZ_BORM01000011.1"/>
</dbReference>
<name>A0A841TSY1_9BACL</name>
<dbReference type="InterPro" id="IPR050845">
    <property type="entry name" value="Cu-binding_ET"/>
</dbReference>
<evidence type="ECO:0000256" key="5">
    <source>
        <dbReference type="SAM" id="MobiDB-lite"/>
    </source>
</evidence>
<dbReference type="PROSITE" id="PS51257">
    <property type="entry name" value="PROKAR_LIPOPROTEIN"/>
    <property type="match status" value="1"/>
</dbReference>
<feature type="domain" description="EfeO-type cupredoxin-like" evidence="7">
    <location>
        <begin position="40"/>
        <end position="133"/>
    </location>
</feature>
<keyword evidence="1" id="KW-0813">Transport</keyword>
<dbReference type="InterPro" id="IPR008972">
    <property type="entry name" value="Cupredoxin"/>
</dbReference>
<accession>A0A841TSY1</accession>
<comment type="caution">
    <text evidence="8">The sequence shown here is derived from an EMBL/GenBank/DDBJ whole genome shotgun (WGS) entry which is preliminary data.</text>
</comment>
<evidence type="ECO:0000256" key="2">
    <source>
        <dbReference type="ARBA" id="ARBA00022723"/>
    </source>
</evidence>
<evidence type="ECO:0000256" key="3">
    <source>
        <dbReference type="ARBA" id="ARBA00022982"/>
    </source>
</evidence>
<feature type="signal peptide" evidence="6">
    <location>
        <begin position="1"/>
        <end position="20"/>
    </location>
</feature>
<dbReference type="PANTHER" id="PTHR38439">
    <property type="entry name" value="AURACYANIN-B"/>
    <property type="match status" value="1"/>
</dbReference>
<dbReference type="PANTHER" id="PTHR38439:SF2">
    <property type="entry name" value="OUTER MEMBRANE PROTEIN H.8"/>
    <property type="match status" value="1"/>
</dbReference>
<keyword evidence="9" id="KW-1185">Reference proteome</keyword>